<evidence type="ECO:0008006" key="3">
    <source>
        <dbReference type="Google" id="ProtNLM"/>
    </source>
</evidence>
<evidence type="ECO:0000313" key="2">
    <source>
        <dbReference type="Proteomes" id="UP001221924"/>
    </source>
</evidence>
<gene>
    <name evidence="1" type="ORF">PZH42_15920</name>
</gene>
<dbReference type="InterPro" id="IPR013783">
    <property type="entry name" value="Ig-like_fold"/>
</dbReference>
<proteinExistence type="predicted"/>
<dbReference type="Gene3D" id="2.60.40.10">
    <property type="entry name" value="Immunoglobulins"/>
    <property type="match status" value="3"/>
</dbReference>
<dbReference type="EMBL" id="JARFID010000016">
    <property type="protein sequence ID" value="MDE8695596.1"/>
    <property type="molecule type" value="Genomic_DNA"/>
</dbReference>
<protein>
    <recommendedName>
        <fullName evidence="3">IPT/TIG domain-containing protein</fullName>
    </recommendedName>
</protein>
<sequence>MLLMAGLLLVGGSMLTGCDNDDLDTNPYNRGGVNLLGFGPCPLKRLDNMRITGTQLNRVDKVLFPQGNTLLTESTTYEEAEFHLINNEEIEVVVPDQTVPGKLRLVVGNDTIVSVSKITFEETAVIENVAPIKNVCAGDVITISGEFVWNIASVTFSDYVVVEAENFLKNTRKEIQVEVPREAQSGEITFSNGADKPQIVSWPEPLEIRQTVVTGLSAEALEFGETITISGTDLNLVEKVNFPLMTEGVAFTVNADGTQLMTTVPETTISGTISLVQYSGLIAETVAYTLPMAEYVSISPTEDLKEGDAVVIAGKNLDRITSINLPGGIVLKQGEFVQSATQIQFTVPEDMGDGKVVLVQHENYSIETDKVAMHHDGAEIVIWTGPWICTGWAGNQDLAWGNFDWSTVKVGQEIIFYVEFADPTAGWACISPRVADGWGNLPSIGQIDLTPGAEVQRVVFKPTAEDLEALQTKNGLVVTGDGFILKQVALSILETVLWTGSVDLGNWANGFQDLAWSGYDWTTVSVGQKLLVYFEQDTAADFWQLKLGQGNGWNTLPDFKDFAGGADAVDIAAGNTSLEYVLGARDVATLQDGGQGLIMQGANLIIKKVAIQ</sequence>
<comment type="caution">
    <text evidence="1">The sequence shown here is derived from an EMBL/GenBank/DDBJ whole genome shotgun (WGS) entry which is preliminary data.</text>
</comment>
<name>A0AAW6M1S4_9BACE</name>
<evidence type="ECO:0000313" key="1">
    <source>
        <dbReference type="EMBL" id="MDE8695596.1"/>
    </source>
</evidence>
<dbReference type="Proteomes" id="UP001221924">
    <property type="component" value="Unassembled WGS sequence"/>
</dbReference>
<dbReference type="AlphaFoldDB" id="A0AAW6M1S4"/>
<accession>A0AAW6M1S4</accession>
<reference evidence="1" key="1">
    <citation type="submission" date="2023-03" db="EMBL/GenBank/DDBJ databases">
        <title>DFI Biobank Strains.</title>
        <authorList>
            <person name="Mostad J."/>
            <person name="Paddock L."/>
            <person name="Medina S."/>
            <person name="Waligurski E."/>
            <person name="Barat B."/>
            <person name="Smith R."/>
            <person name="Burgo V."/>
            <person name="Metcalfe C."/>
            <person name="Woodson C."/>
            <person name="Sundararajan A."/>
            <person name="Ramaswamy R."/>
            <person name="Lin H."/>
            <person name="Pamer E.G."/>
        </authorList>
    </citation>
    <scope>NUCLEOTIDE SEQUENCE</scope>
    <source>
        <strain evidence="1">DFI.9.5</strain>
    </source>
</reference>
<organism evidence="1 2">
    <name type="scientific">Bacteroides cellulosilyticus</name>
    <dbReference type="NCBI Taxonomy" id="246787"/>
    <lineage>
        <taxon>Bacteria</taxon>
        <taxon>Pseudomonadati</taxon>
        <taxon>Bacteroidota</taxon>
        <taxon>Bacteroidia</taxon>
        <taxon>Bacteroidales</taxon>
        <taxon>Bacteroidaceae</taxon>
        <taxon>Bacteroides</taxon>
    </lineage>
</organism>